<sequence>MDRNYFIQVTEVWKCLLCNSRATTNTLKHSMTEQNKAQVKDIERRKLQHVKASISETSDLHKAIQIEREESEDYETRGKSKVRFSTKEFTDQEPTSYGEILDDSKS</sequence>
<accession>A0AAV0AE86</accession>
<dbReference type="AlphaFoldDB" id="A0AAV0AE86"/>
<dbReference type="Proteomes" id="UP001153365">
    <property type="component" value="Unassembled WGS sequence"/>
</dbReference>
<proteinExistence type="predicted"/>
<dbReference type="EMBL" id="CALTRL010000107">
    <property type="protein sequence ID" value="CAH7666393.1"/>
    <property type="molecule type" value="Genomic_DNA"/>
</dbReference>
<keyword evidence="3" id="KW-1185">Reference proteome</keyword>
<feature type="compositionally biased region" description="Basic and acidic residues" evidence="1">
    <location>
        <begin position="58"/>
        <end position="78"/>
    </location>
</feature>
<gene>
    <name evidence="2" type="ORF">PPACK8108_LOCUS744</name>
</gene>
<protein>
    <submittedName>
        <fullName evidence="2">Uncharacterized protein</fullName>
    </submittedName>
</protein>
<evidence type="ECO:0000313" key="3">
    <source>
        <dbReference type="Proteomes" id="UP001153365"/>
    </source>
</evidence>
<feature type="region of interest" description="Disordered" evidence="1">
    <location>
        <begin position="58"/>
        <end position="106"/>
    </location>
</feature>
<evidence type="ECO:0000313" key="2">
    <source>
        <dbReference type="EMBL" id="CAH7666393.1"/>
    </source>
</evidence>
<comment type="caution">
    <text evidence="2">The sequence shown here is derived from an EMBL/GenBank/DDBJ whole genome shotgun (WGS) entry which is preliminary data.</text>
</comment>
<reference evidence="2" key="1">
    <citation type="submission" date="2022-06" db="EMBL/GenBank/DDBJ databases">
        <authorList>
            <consortium name="SYNGENTA / RWTH Aachen University"/>
        </authorList>
    </citation>
    <scope>NUCLEOTIDE SEQUENCE</scope>
</reference>
<organism evidence="2 3">
    <name type="scientific">Phakopsora pachyrhizi</name>
    <name type="common">Asian soybean rust disease fungus</name>
    <dbReference type="NCBI Taxonomy" id="170000"/>
    <lineage>
        <taxon>Eukaryota</taxon>
        <taxon>Fungi</taxon>
        <taxon>Dikarya</taxon>
        <taxon>Basidiomycota</taxon>
        <taxon>Pucciniomycotina</taxon>
        <taxon>Pucciniomycetes</taxon>
        <taxon>Pucciniales</taxon>
        <taxon>Phakopsoraceae</taxon>
        <taxon>Phakopsora</taxon>
    </lineage>
</organism>
<evidence type="ECO:0000256" key="1">
    <source>
        <dbReference type="SAM" id="MobiDB-lite"/>
    </source>
</evidence>
<name>A0AAV0AE86_PHAPC</name>